<keyword evidence="2" id="KW-1185">Reference proteome</keyword>
<organism evidence="1 2">
    <name type="scientific">Acetobacter conturbans</name>
    <dbReference type="NCBI Taxonomy" id="1737472"/>
    <lineage>
        <taxon>Bacteria</taxon>
        <taxon>Pseudomonadati</taxon>
        <taxon>Pseudomonadota</taxon>
        <taxon>Alphaproteobacteria</taxon>
        <taxon>Acetobacterales</taxon>
        <taxon>Acetobacteraceae</taxon>
        <taxon>Acetobacter</taxon>
    </lineage>
</organism>
<dbReference type="EMBL" id="WOSY01000010">
    <property type="protein sequence ID" value="NHN89192.1"/>
    <property type="molecule type" value="Genomic_DNA"/>
</dbReference>
<dbReference type="SUPFAM" id="SSF69279">
    <property type="entry name" value="Phage tail proteins"/>
    <property type="match status" value="1"/>
</dbReference>
<comment type="caution">
    <text evidence="1">The sequence shown here is derived from an EMBL/GenBank/DDBJ whole genome shotgun (WGS) entry which is preliminary data.</text>
</comment>
<sequence length="358" mass="39350">MSSFLSDLSSVPSAISSQVIITDGVGNSFIPQHVRVTQSRMAEASTFEATLSLAQTLQTIPLFDSGATVSIYVGVSETGKIEDYSKTKIFSGGVDKSRFNVSDRTLRMWGRDWSSKLISYELAGHSFLNMTGSDAISYLAEQVGLEADVDSTTGFIGQFYQYEHKAHGLSGMHRYQTAWDLCVGIQRDYGYDLWVDDQTLHFKQPDTSTNLISLTWNGNNGSQNFSSGPILDLTLSHDLLYADSIYVVISSWDARQKITHTASYPEGVTTGQAFNFTAPVGTTTDQCKILAQQRYSEIVAHGKTVEIHLHPSVSVSTRQLVKLTGTNTSFDSVVYTVDQVVIDCTDNSISKAVLTRPR</sequence>
<evidence type="ECO:0000313" key="1">
    <source>
        <dbReference type="EMBL" id="NHN89192.1"/>
    </source>
</evidence>
<gene>
    <name evidence="1" type="ORF">GOB81_11210</name>
</gene>
<reference evidence="1 2" key="1">
    <citation type="journal article" date="2020" name="Int. J. Syst. Evol. Microbiol.">
        <title>Novel acetic acid bacteria from cider fermentations: Acetobacter conturbans sp. nov. and Acetobacter fallax sp. nov.</title>
        <authorList>
            <person name="Sombolestani A.S."/>
            <person name="Cleenwerck I."/>
            <person name="Cnockaert M."/>
            <person name="Borremans W."/>
            <person name="Wieme A.D."/>
            <person name="De Vuyst L."/>
            <person name="Vandamme P."/>
        </authorList>
    </citation>
    <scope>NUCLEOTIDE SEQUENCE [LARGE SCALE GENOMIC DNA]</scope>
    <source>
        <strain evidence="1 2">LMG 1627</strain>
    </source>
</reference>
<protein>
    <submittedName>
        <fullName evidence="1">Uncharacterized protein</fullName>
    </submittedName>
</protein>
<accession>A0ABX0K0E6</accession>
<dbReference type="Proteomes" id="UP000631653">
    <property type="component" value="Unassembled WGS sequence"/>
</dbReference>
<evidence type="ECO:0000313" key="2">
    <source>
        <dbReference type="Proteomes" id="UP000631653"/>
    </source>
</evidence>
<dbReference type="RefSeq" id="WP_173570519.1">
    <property type="nucleotide sequence ID" value="NZ_WOSY01000010.1"/>
</dbReference>
<proteinExistence type="predicted"/>
<name>A0ABX0K0E6_9PROT</name>